<comment type="caution">
    <text evidence="2">The sequence shown here is derived from an EMBL/GenBank/DDBJ whole genome shotgun (WGS) entry which is preliminary data.</text>
</comment>
<feature type="region of interest" description="Disordered" evidence="1">
    <location>
        <begin position="295"/>
        <end position="319"/>
    </location>
</feature>
<sequence length="333" mass="36381">MKVHQMKALSQLSLFRSPFPGVPQAAVRPALAEEPASNFRKIASSQLLFDLELDESLEGRQSSRPASAALSQLQQAMLPFSEAHTQLMQEAEQAWRKIATQTRGTGTTALADALRQSGYEANPCMAVGGGGGSGCLQNLCHRFVSCSVQDSGERVMYVIDPHFREQFEIARPTPGYKGLLAAIPEVVVLTEEQCIQLVHLLCHELGECFKQGGEAVPPWRRPASMASKWQPRNSLDGSMASMAALTSMQSQPQAARLARASAAPVVGELSRELPCSRTNNRRASYDGTALRHLQPSSQALQQPTAPRQSERFESFAGGNNNMLPDMRRLLAFY</sequence>
<feature type="compositionally biased region" description="Polar residues" evidence="1">
    <location>
        <begin position="295"/>
        <end position="307"/>
    </location>
</feature>
<dbReference type="Pfam" id="PF04720">
    <property type="entry name" value="PDDEXK_6"/>
    <property type="match status" value="1"/>
</dbReference>
<dbReference type="Proteomes" id="UP001438707">
    <property type="component" value="Unassembled WGS sequence"/>
</dbReference>
<evidence type="ECO:0000313" key="3">
    <source>
        <dbReference type="Proteomes" id="UP001438707"/>
    </source>
</evidence>
<evidence type="ECO:0000313" key="2">
    <source>
        <dbReference type="EMBL" id="KAK9826598.1"/>
    </source>
</evidence>
<dbReference type="InterPro" id="IPR006502">
    <property type="entry name" value="PDDEXK-like"/>
</dbReference>
<proteinExistence type="predicted"/>
<keyword evidence="3" id="KW-1185">Reference proteome</keyword>
<accession>A0AAW1QZD9</accession>
<dbReference type="PANTHER" id="PTHR31579">
    <property type="entry name" value="OS03G0796600 PROTEIN"/>
    <property type="match status" value="1"/>
</dbReference>
<gene>
    <name evidence="2" type="ORF">WJX74_004815</name>
</gene>
<protein>
    <submittedName>
        <fullName evidence="2">Uncharacterized protein</fullName>
    </submittedName>
</protein>
<dbReference type="AlphaFoldDB" id="A0AAW1QZD9"/>
<name>A0AAW1QZD9_9CHLO</name>
<reference evidence="2 3" key="1">
    <citation type="journal article" date="2024" name="Nat. Commun.">
        <title>Phylogenomics reveals the evolutionary origins of lichenization in chlorophyte algae.</title>
        <authorList>
            <person name="Puginier C."/>
            <person name="Libourel C."/>
            <person name="Otte J."/>
            <person name="Skaloud P."/>
            <person name="Haon M."/>
            <person name="Grisel S."/>
            <person name="Petersen M."/>
            <person name="Berrin J.G."/>
            <person name="Delaux P.M."/>
            <person name="Dal Grande F."/>
            <person name="Keller J."/>
        </authorList>
    </citation>
    <scope>NUCLEOTIDE SEQUENCE [LARGE SCALE GENOMIC DNA]</scope>
    <source>
        <strain evidence="2 3">SAG 2145</strain>
    </source>
</reference>
<evidence type="ECO:0000256" key="1">
    <source>
        <dbReference type="SAM" id="MobiDB-lite"/>
    </source>
</evidence>
<dbReference type="PANTHER" id="PTHR31579:SF1">
    <property type="entry name" value="OS03G0796600 PROTEIN"/>
    <property type="match status" value="1"/>
</dbReference>
<organism evidence="2 3">
    <name type="scientific">Apatococcus lobatus</name>
    <dbReference type="NCBI Taxonomy" id="904363"/>
    <lineage>
        <taxon>Eukaryota</taxon>
        <taxon>Viridiplantae</taxon>
        <taxon>Chlorophyta</taxon>
        <taxon>core chlorophytes</taxon>
        <taxon>Trebouxiophyceae</taxon>
        <taxon>Chlorellales</taxon>
        <taxon>Chlorellaceae</taxon>
        <taxon>Apatococcus</taxon>
    </lineage>
</organism>
<dbReference type="EMBL" id="JALJOS010000020">
    <property type="protein sequence ID" value="KAK9826598.1"/>
    <property type="molecule type" value="Genomic_DNA"/>
</dbReference>